<proteinExistence type="predicted"/>
<evidence type="ECO:0000259" key="4">
    <source>
        <dbReference type="PROSITE" id="PS50932"/>
    </source>
</evidence>
<dbReference type="GO" id="GO:0003677">
    <property type="term" value="F:DNA binding"/>
    <property type="evidence" value="ECO:0007669"/>
    <property type="project" value="UniProtKB-KW"/>
</dbReference>
<dbReference type="Gene3D" id="3.40.50.2300">
    <property type="match status" value="2"/>
</dbReference>
<comment type="caution">
    <text evidence="5">The sequence shown here is derived from an EMBL/GenBank/DDBJ whole genome shotgun (WGS) entry which is preliminary data.</text>
</comment>
<sequence length="343" mass="38406">MSKKTTIYDIAKVLNITAATVSRALNNNPRISEDTKKLVQKTAKKLNYKQNSLALALKSGKSKNVGVVLPIINRNLFSNVIRGIEEELNPMGYNVIICQTHDDEKKEADIIQNLLNAQVDGIIMSIARHTKNTEHFEQILKKNIPLIFFDRKIDVKGASSVTLDDFRGAYEATQHLIEQGCTKIAHFTVDRSVEIYRKRYEGYKQALLNNSVVFNEDYVLSLESKIESGKDAAKKLMELDIPPDAIFSASDLGALGAIQYLKGIGVQIPQDFCVVGFSNEPFTQFMELTISTVDQSPLLMGKTAAKVFLEQMNADNLKIERRMVLSPSLKIRKSSSRLDYTPS</sequence>
<evidence type="ECO:0000313" key="6">
    <source>
        <dbReference type="Proteomes" id="UP001166021"/>
    </source>
</evidence>
<organism evidence="5 6">
    <name type="scientific">Maribacter aquimaris</name>
    <dbReference type="NCBI Taxonomy" id="2737171"/>
    <lineage>
        <taxon>Bacteria</taxon>
        <taxon>Pseudomonadati</taxon>
        <taxon>Bacteroidota</taxon>
        <taxon>Flavobacteriia</taxon>
        <taxon>Flavobacteriales</taxon>
        <taxon>Flavobacteriaceae</taxon>
        <taxon>Maribacter</taxon>
    </lineage>
</organism>
<evidence type="ECO:0000256" key="3">
    <source>
        <dbReference type="ARBA" id="ARBA00023163"/>
    </source>
</evidence>
<dbReference type="Pfam" id="PF00532">
    <property type="entry name" value="Peripla_BP_1"/>
    <property type="match status" value="1"/>
</dbReference>
<dbReference type="PANTHER" id="PTHR30146:SF109">
    <property type="entry name" value="HTH-TYPE TRANSCRIPTIONAL REGULATOR GALS"/>
    <property type="match status" value="1"/>
</dbReference>
<dbReference type="RefSeq" id="WP_188242776.1">
    <property type="nucleotide sequence ID" value="NZ_JABTCF010000002.1"/>
</dbReference>
<keyword evidence="1" id="KW-0805">Transcription regulation</keyword>
<dbReference type="EMBL" id="JABTCF010000002">
    <property type="protein sequence ID" value="MBD0777252.1"/>
    <property type="molecule type" value="Genomic_DNA"/>
</dbReference>
<dbReference type="InterPro" id="IPR001761">
    <property type="entry name" value="Peripla_BP/Lac1_sug-bd_dom"/>
</dbReference>
<evidence type="ECO:0000313" key="5">
    <source>
        <dbReference type="EMBL" id="MBD0777252.1"/>
    </source>
</evidence>
<evidence type="ECO:0000256" key="2">
    <source>
        <dbReference type="ARBA" id="ARBA00023125"/>
    </source>
</evidence>
<name>A0ABR7UXF2_9FLAO</name>
<dbReference type="Proteomes" id="UP001166021">
    <property type="component" value="Unassembled WGS sequence"/>
</dbReference>
<dbReference type="CDD" id="cd01392">
    <property type="entry name" value="HTH_LacI"/>
    <property type="match status" value="1"/>
</dbReference>
<keyword evidence="6" id="KW-1185">Reference proteome</keyword>
<dbReference type="InterPro" id="IPR010982">
    <property type="entry name" value="Lambda_DNA-bd_dom_sf"/>
</dbReference>
<evidence type="ECO:0000256" key="1">
    <source>
        <dbReference type="ARBA" id="ARBA00023015"/>
    </source>
</evidence>
<dbReference type="PANTHER" id="PTHR30146">
    <property type="entry name" value="LACI-RELATED TRANSCRIPTIONAL REPRESSOR"/>
    <property type="match status" value="1"/>
</dbReference>
<dbReference type="InterPro" id="IPR028082">
    <property type="entry name" value="Peripla_BP_I"/>
</dbReference>
<dbReference type="SUPFAM" id="SSF53822">
    <property type="entry name" value="Periplasmic binding protein-like I"/>
    <property type="match status" value="1"/>
</dbReference>
<dbReference type="CDD" id="cd06267">
    <property type="entry name" value="PBP1_LacI_sugar_binding-like"/>
    <property type="match status" value="1"/>
</dbReference>
<dbReference type="Gene3D" id="1.10.260.40">
    <property type="entry name" value="lambda repressor-like DNA-binding domains"/>
    <property type="match status" value="1"/>
</dbReference>
<protein>
    <submittedName>
        <fullName evidence="5">LacI family DNA-binding transcriptional regulator</fullName>
    </submittedName>
</protein>
<keyword evidence="2 5" id="KW-0238">DNA-binding</keyword>
<dbReference type="Pfam" id="PF00356">
    <property type="entry name" value="LacI"/>
    <property type="match status" value="1"/>
</dbReference>
<dbReference type="SMART" id="SM00354">
    <property type="entry name" value="HTH_LACI"/>
    <property type="match status" value="1"/>
</dbReference>
<accession>A0ABR7UXF2</accession>
<dbReference type="InterPro" id="IPR000843">
    <property type="entry name" value="HTH_LacI"/>
</dbReference>
<gene>
    <name evidence="5" type="ORF">HPE56_05545</name>
</gene>
<dbReference type="PROSITE" id="PS50932">
    <property type="entry name" value="HTH_LACI_2"/>
    <property type="match status" value="1"/>
</dbReference>
<feature type="domain" description="HTH lacI-type" evidence="4">
    <location>
        <begin position="5"/>
        <end position="59"/>
    </location>
</feature>
<keyword evidence="3" id="KW-0804">Transcription</keyword>
<dbReference type="SUPFAM" id="SSF47413">
    <property type="entry name" value="lambda repressor-like DNA-binding domains"/>
    <property type="match status" value="1"/>
</dbReference>
<reference evidence="5" key="1">
    <citation type="submission" date="2020-05" db="EMBL/GenBank/DDBJ databases">
        <title>The draft genome sequence of Maribacter sp. ANRC-HE7.</title>
        <authorList>
            <person name="Mu L."/>
        </authorList>
    </citation>
    <scope>NUCLEOTIDE SEQUENCE</scope>
    <source>
        <strain evidence="5">ANRC-HE7</strain>
    </source>
</reference>